<accession>A0A413FEN3</accession>
<protein>
    <recommendedName>
        <fullName evidence="8">L-seryl-tRNA(Sec) selenium transferase</fullName>
        <ecNumber evidence="8">2.9.1.1</ecNumber>
    </recommendedName>
    <alternativeName>
        <fullName evidence="8">Selenocysteine synthase</fullName>
        <shortName evidence="8">Sec synthase</shortName>
    </alternativeName>
    <alternativeName>
        <fullName evidence="8">Selenocysteinyl-tRNA(Sec) synthase</fullName>
    </alternativeName>
</protein>
<dbReference type="HAMAP" id="MF_00423">
    <property type="entry name" value="SelA"/>
    <property type="match status" value="1"/>
</dbReference>
<dbReference type="Pfam" id="PF12390">
    <property type="entry name" value="Se-cys_synth_N"/>
    <property type="match status" value="1"/>
</dbReference>
<dbReference type="AlphaFoldDB" id="A0A413FEN3"/>
<comment type="subcellular location">
    <subcellularLocation>
        <location evidence="8">Cytoplasm</location>
    </subcellularLocation>
</comment>
<comment type="pathway">
    <text evidence="8">Aminoacyl-tRNA biosynthesis; selenocysteinyl-tRNA(Sec) biosynthesis; selenocysteinyl-tRNA(Sec) from L-seryl-tRNA(Sec) (bacterial route): step 1/1.</text>
</comment>
<dbReference type="GO" id="GO:0001514">
    <property type="term" value="P:selenocysteine incorporation"/>
    <property type="evidence" value="ECO:0007669"/>
    <property type="project" value="UniProtKB-UniRule"/>
</dbReference>
<dbReference type="InterPro" id="IPR015424">
    <property type="entry name" value="PyrdxlP-dep_Trfase"/>
</dbReference>
<keyword evidence="4 8" id="KW-0663">Pyridoxal phosphate</keyword>
<keyword evidence="5 8" id="KW-0648">Protein biosynthesis</keyword>
<dbReference type="InterPro" id="IPR015421">
    <property type="entry name" value="PyrdxlP-dep_Trfase_major"/>
</dbReference>
<evidence type="ECO:0000256" key="8">
    <source>
        <dbReference type="HAMAP-Rule" id="MF_00423"/>
    </source>
</evidence>
<reference evidence="11 12" key="1">
    <citation type="submission" date="2018-08" db="EMBL/GenBank/DDBJ databases">
        <title>A genome reference for cultivated species of the human gut microbiota.</title>
        <authorList>
            <person name="Zou Y."/>
            <person name="Xue W."/>
            <person name="Luo G."/>
        </authorList>
    </citation>
    <scope>NUCLEOTIDE SEQUENCE [LARGE SCALE GENOMIC DNA]</scope>
    <source>
        <strain evidence="11 12">AF04-15</strain>
    </source>
</reference>
<evidence type="ECO:0000256" key="3">
    <source>
        <dbReference type="ARBA" id="ARBA00022679"/>
    </source>
</evidence>
<dbReference type="Proteomes" id="UP000283880">
    <property type="component" value="Unassembled WGS sequence"/>
</dbReference>
<dbReference type="SUPFAM" id="SSF53383">
    <property type="entry name" value="PLP-dependent transferases"/>
    <property type="match status" value="1"/>
</dbReference>
<evidence type="ECO:0000256" key="1">
    <source>
        <dbReference type="ARBA" id="ARBA00001933"/>
    </source>
</evidence>
<organism evidence="11 12">
    <name type="scientific">Enterocloster asparagiformis</name>
    <dbReference type="NCBI Taxonomy" id="333367"/>
    <lineage>
        <taxon>Bacteria</taxon>
        <taxon>Bacillati</taxon>
        <taxon>Bacillota</taxon>
        <taxon>Clostridia</taxon>
        <taxon>Lachnospirales</taxon>
        <taxon>Lachnospiraceae</taxon>
        <taxon>Enterocloster</taxon>
    </lineage>
</organism>
<dbReference type="GO" id="GO:0004125">
    <property type="term" value="F:L-seryl-tRNA(Sec) selenium transferase activity"/>
    <property type="evidence" value="ECO:0007669"/>
    <property type="project" value="UniProtKB-UniRule"/>
</dbReference>
<comment type="caution">
    <text evidence="11">The sequence shown here is derived from an EMBL/GenBank/DDBJ whole genome shotgun (WGS) entry which is preliminary data.</text>
</comment>
<evidence type="ECO:0000256" key="9">
    <source>
        <dbReference type="PIRSR" id="PIRSR618319-50"/>
    </source>
</evidence>
<dbReference type="Pfam" id="PF03841">
    <property type="entry name" value="SelA"/>
    <property type="match status" value="1"/>
</dbReference>
<comment type="cofactor">
    <cofactor evidence="1 8 9">
        <name>pyridoxal 5'-phosphate</name>
        <dbReference type="ChEBI" id="CHEBI:597326"/>
    </cofactor>
</comment>
<evidence type="ECO:0000313" key="12">
    <source>
        <dbReference type="Proteomes" id="UP000283880"/>
    </source>
</evidence>
<name>A0A413FEN3_9FIRM</name>
<evidence type="ECO:0000256" key="6">
    <source>
        <dbReference type="ARBA" id="ARBA00023266"/>
    </source>
</evidence>
<dbReference type="GO" id="GO:0001717">
    <property type="term" value="P:conversion of seryl-tRNAsec to selenocys-tRNAsec"/>
    <property type="evidence" value="ECO:0007669"/>
    <property type="project" value="UniProtKB-UniRule"/>
</dbReference>
<dbReference type="Gene3D" id="3.90.1150.180">
    <property type="match status" value="1"/>
</dbReference>
<dbReference type="PANTHER" id="PTHR32328">
    <property type="entry name" value="L-SERYL-TRNA(SEC) SELENIUM TRANSFERASE"/>
    <property type="match status" value="1"/>
</dbReference>
<dbReference type="OrthoDB" id="9787096at2"/>
<feature type="domain" description="L-seryl-tRNA selenium transferase N-terminal" evidence="10">
    <location>
        <begin position="8"/>
        <end position="47"/>
    </location>
</feature>
<feature type="modified residue" description="N6-(pyridoxal phosphate)lysine" evidence="8 9">
    <location>
        <position position="295"/>
    </location>
</feature>
<comment type="catalytic activity">
    <reaction evidence="8">
        <text>L-seryl-tRNA(Sec) + selenophosphate + H(+) = L-selenocysteinyl-tRNA(Sec) + phosphate</text>
        <dbReference type="Rhea" id="RHEA:22728"/>
        <dbReference type="Rhea" id="RHEA-COMP:9742"/>
        <dbReference type="Rhea" id="RHEA-COMP:9743"/>
        <dbReference type="ChEBI" id="CHEBI:15378"/>
        <dbReference type="ChEBI" id="CHEBI:16144"/>
        <dbReference type="ChEBI" id="CHEBI:43474"/>
        <dbReference type="ChEBI" id="CHEBI:78533"/>
        <dbReference type="ChEBI" id="CHEBI:78573"/>
        <dbReference type="EC" id="2.9.1.1"/>
    </reaction>
</comment>
<evidence type="ECO:0000313" key="11">
    <source>
        <dbReference type="EMBL" id="RGX28951.1"/>
    </source>
</evidence>
<comment type="similarity">
    <text evidence="7 8">Belongs to the SelA family.</text>
</comment>
<keyword evidence="3 8" id="KW-0808">Transferase</keyword>
<dbReference type="UniPathway" id="UPA00906">
    <property type="reaction ID" value="UER00896"/>
</dbReference>
<evidence type="ECO:0000259" key="10">
    <source>
        <dbReference type="Pfam" id="PF12390"/>
    </source>
</evidence>
<dbReference type="InterPro" id="IPR004534">
    <property type="entry name" value="SelA_trans"/>
</dbReference>
<evidence type="ECO:0000256" key="4">
    <source>
        <dbReference type="ARBA" id="ARBA00022898"/>
    </source>
</evidence>
<keyword evidence="2 8" id="KW-0963">Cytoplasm</keyword>
<gene>
    <name evidence="8" type="primary">selA</name>
    <name evidence="11" type="ORF">DWV29_12805</name>
</gene>
<dbReference type="RefSeq" id="WP_007709471.1">
    <property type="nucleotide sequence ID" value="NZ_JAWYJI010000220.1"/>
</dbReference>
<sequence length="467" mass="50792">MEDRQALLRGLPKVDEVLQDERLFLFFESTPRPLIVETVREAVEDLRAAVLRGETERIPSRDELVERITGALTEKNRRVLRRVLNATGVVLHTNLGRARLSAEASRAVGEIADSYCTLEYDIRAGARGSRQDIVEGIVCRVTGAEAAMAVNNNAAATMLVLAALARGQEVVVSRGELVEIGGSFRIPDVMSESGAVLREVGTTNKTRLADYRSVWASGVTGAFMKVHTSNYRIVGFTEDVPLASMAELGRELSVPVIYDMGNGLLADLSRYGLEEPTVTDALKAGADVVLFSGDKLLGGPQAGIIVGRKTYIDRMKSHPLARAFRVDKMTLAALEATFTQYIDRDRALKDIPVLRMICAKPEELRARAERFGEMLTAACPGLRVEVEACEDQVGGGSAPTSRLPGFGVSVRQEGLSAQKLERRLRKAPVPLIVRVGHDRVLVDVRTLAEEELALAVEAFVCAKGGEN</sequence>
<dbReference type="EC" id="2.9.1.1" evidence="8"/>
<keyword evidence="6 8" id="KW-0711">Selenium</keyword>
<dbReference type="PANTHER" id="PTHR32328:SF0">
    <property type="entry name" value="L-SERYL-TRNA(SEC) SELENIUM TRANSFERASE"/>
    <property type="match status" value="1"/>
</dbReference>
<dbReference type="EMBL" id="QSBM01000009">
    <property type="protein sequence ID" value="RGX28951.1"/>
    <property type="molecule type" value="Genomic_DNA"/>
</dbReference>
<dbReference type="GO" id="GO:0005737">
    <property type="term" value="C:cytoplasm"/>
    <property type="evidence" value="ECO:0007669"/>
    <property type="project" value="UniProtKB-SubCell"/>
</dbReference>
<evidence type="ECO:0000256" key="5">
    <source>
        <dbReference type="ARBA" id="ARBA00022917"/>
    </source>
</evidence>
<dbReference type="Gene3D" id="3.40.640.10">
    <property type="entry name" value="Type I PLP-dependent aspartate aminotransferase-like (Major domain)"/>
    <property type="match status" value="1"/>
</dbReference>
<dbReference type="InterPro" id="IPR018319">
    <property type="entry name" value="SelA-like"/>
</dbReference>
<evidence type="ECO:0000256" key="2">
    <source>
        <dbReference type="ARBA" id="ARBA00022490"/>
    </source>
</evidence>
<evidence type="ECO:0000256" key="7">
    <source>
        <dbReference type="ARBA" id="ARBA00044507"/>
    </source>
</evidence>
<dbReference type="NCBIfam" id="TIGR00474">
    <property type="entry name" value="selA"/>
    <property type="match status" value="1"/>
</dbReference>
<proteinExistence type="inferred from homology"/>
<comment type="function">
    <text evidence="8">Converts seryl-tRNA(Sec) to selenocysteinyl-tRNA(Sec) required for selenoprotein biosynthesis.</text>
</comment>
<dbReference type="InterPro" id="IPR025862">
    <property type="entry name" value="SelA_trans_N_dom"/>
</dbReference>